<evidence type="ECO:0000313" key="7">
    <source>
        <dbReference type="Proteomes" id="UP001596106"/>
    </source>
</evidence>
<dbReference type="EMBL" id="JBHSMA010000002">
    <property type="protein sequence ID" value="MFC5409716.1"/>
    <property type="molecule type" value="Genomic_DNA"/>
</dbReference>
<sequence length="509" mass="55229">MTPFSVFNVGTADELEKFLTTKKKYKVARQGNDLFIPNEFIVNPIKGADEEWLRSIYSGQAVEAHLTVRPVGAKPIEFSIQLLQLCKCCDFFLIVVAPLGGDTSILNFITEGAIISPGRDSDPKGASLEIIGKNRYAASTQPIGGRIPSFATRTEARQNFSIKPGTVNNPKAVVVAIIDTGFRPGNMEDNFVKIWQGGEGGPCAIDNDFVGWNFVGQAKIASLRNTIQVDAATGQLVNISENNNPEDDDRSEHGTLLAALISKTARQFLPDPPPEIMVLKAFDSDGIGSLYTILCALCYAEKHGADVINASFVLPASDGLPWLRERFSEMERKKIIIVCAAGNRTSAENPSGVQLQNDIFPACFSRNHRNVITVTSTWDAGNRHENFSDIFVNAGVVAPQVNPDNPQRQGYFKAPYRWFRSQIAGTTDPNLATFRARGGIDLIVGSSFATGFFTGLIAAALKTHGGIAQSPDPNLRQFVLTRIKSLGGGLVFPSGANNVVEGNYYVELP</sequence>
<dbReference type="Gene3D" id="3.40.50.200">
    <property type="entry name" value="Peptidase S8/S53 domain"/>
    <property type="match status" value="1"/>
</dbReference>
<comment type="similarity">
    <text evidence="1">Belongs to the peptidase S8 family.</text>
</comment>
<dbReference type="InterPro" id="IPR036852">
    <property type="entry name" value="Peptidase_S8/S53_dom_sf"/>
</dbReference>
<dbReference type="Pfam" id="PF00082">
    <property type="entry name" value="Peptidase_S8"/>
    <property type="match status" value="1"/>
</dbReference>
<reference evidence="7" key="1">
    <citation type="journal article" date="2019" name="Int. J. Syst. Evol. Microbiol.">
        <title>The Global Catalogue of Microorganisms (GCM) 10K type strain sequencing project: providing services to taxonomists for standard genome sequencing and annotation.</title>
        <authorList>
            <consortium name="The Broad Institute Genomics Platform"/>
            <consortium name="The Broad Institute Genome Sequencing Center for Infectious Disease"/>
            <person name="Wu L."/>
            <person name="Ma J."/>
        </authorList>
    </citation>
    <scope>NUCLEOTIDE SEQUENCE [LARGE SCALE GENOMIC DNA]</scope>
    <source>
        <strain evidence="7">CCUG 55250</strain>
    </source>
</reference>
<dbReference type="InterPro" id="IPR050131">
    <property type="entry name" value="Peptidase_S8_subtilisin-like"/>
</dbReference>
<dbReference type="SUPFAM" id="SSF52743">
    <property type="entry name" value="Subtilisin-like"/>
    <property type="match status" value="1"/>
</dbReference>
<feature type="domain" description="Peptidase S8/S53" evidence="5">
    <location>
        <begin position="171"/>
        <end position="483"/>
    </location>
</feature>
<name>A0ABW0I8W6_9BACT</name>
<keyword evidence="4" id="KW-0720">Serine protease</keyword>
<keyword evidence="3" id="KW-0378">Hydrolase</keyword>
<protein>
    <submittedName>
        <fullName evidence="6">S8 family serine peptidase</fullName>
    </submittedName>
</protein>
<evidence type="ECO:0000256" key="1">
    <source>
        <dbReference type="ARBA" id="ARBA00011073"/>
    </source>
</evidence>
<proteinExistence type="inferred from homology"/>
<comment type="caution">
    <text evidence="6">The sequence shown here is derived from an EMBL/GenBank/DDBJ whole genome shotgun (WGS) entry which is preliminary data.</text>
</comment>
<evidence type="ECO:0000259" key="5">
    <source>
        <dbReference type="Pfam" id="PF00082"/>
    </source>
</evidence>
<keyword evidence="7" id="KW-1185">Reference proteome</keyword>
<dbReference type="InterPro" id="IPR000209">
    <property type="entry name" value="Peptidase_S8/S53_dom"/>
</dbReference>
<dbReference type="Proteomes" id="UP001596106">
    <property type="component" value="Unassembled WGS sequence"/>
</dbReference>
<gene>
    <name evidence="6" type="ORF">ACFPMF_10385</name>
</gene>
<evidence type="ECO:0000256" key="2">
    <source>
        <dbReference type="ARBA" id="ARBA00022670"/>
    </source>
</evidence>
<evidence type="ECO:0000313" key="6">
    <source>
        <dbReference type="EMBL" id="MFC5409716.1"/>
    </source>
</evidence>
<accession>A0ABW0I8W6</accession>
<dbReference type="PANTHER" id="PTHR43806:SF11">
    <property type="entry name" value="CEREVISIN-RELATED"/>
    <property type="match status" value="1"/>
</dbReference>
<evidence type="ECO:0000256" key="4">
    <source>
        <dbReference type="ARBA" id="ARBA00022825"/>
    </source>
</evidence>
<keyword evidence="2" id="KW-0645">Protease</keyword>
<dbReference type="RefSeq" id="WP_379844102.1">
    <property type="nucleotide sequence ID" value="NZ_JBHSMA010000002.1"/>
</dbReference>
<organism evidence="6 7">
    <name type="scientific">Larkinella bovis</name>
    <dbReference type="NCBI Taxonomy" id="683041"/>
    <lineage>
        <taxon>Bacteria</taxon>
        <taxon>Pseudomonadati</taxon>
        <taxon>Bacteroidota</taxon>
        <taxon>Cytophagia</taxon>
        <taxon>Cytophagales</taxon>
        <taxon>Spirosomataceae</taxon>
        <taxon>Larkinella</taxon>
    </lineage>
</organism>
<dbReference type="PANTHER" id="PTHR43806">
    <property type="entry name" value="PEPTIDASE S8"/>
    <property type="match status" value="1"/>
</dbReference>
<evidence type="ECO:0000256" key="3">
    <source>
        <dbReference type="ARBA" id="ARBA00022801"/>
    </source>
</evidence>